<comment type="caution">
    <text evidence="1">The sequence shown here is derived from an EMBL/GenBank/DDBJ whole genome shotgun (WGS) entry which is preliminary data.</text>
</comment>
<evidence type="ECO:0000313" key="1">
    <source>
        <dbReference type="EMBL" id="KAJ8678512.1"/>
    </source>
</evidence>
<accession>A0ACC2P552</accession>
<reference evidence="1" key="1">
    <citation type="submission" date="2023-04" db="EMBL/GenBank/DDBJ databases">
        <title>A chromosome-level genome assembly of the parasitoid wasp Eretmocerus hayati.</title>
        <authorList>
            <person name="Zhong Y."/>
            <person name="Liu S."/>
            <person name="Liu Y."/>
        </authorList>
    </citation>
    <scope>NUCLEOTIDE SEQUENCE</scope>
    <source>
        <strain evidence="1">ZJU_SS_LIU_2023</strain>
    </source>
</reference>
<organism evidence="1 2">
    <name type="scientific">Eretmocerus hayati</name>
    <dbReference type="NCBI Taxonomy" id="131215"/>
    <lineage>
        <taxon>Eukaryota</taxon>
        <taxon>Metazoa</taxon>
        <taxon>Ecdysozoa</taxon>
        <taxon>Arthropoda</taxon>
        <taxon>Hexapoda</taxon>
        <taxon>Insecta</taxon>
        <taxon>Pterygota</taxon>
        <taxon>Neoptera</taxon>
        <taxon>Endopterygota</taxon>
        <taxon>Hymenoptera</taxon>
        <taxon>Apocrita</taxon>
        <taxon>Proctotrupomorpha</taxon>
        <taxon>Chalcidoidea</taxon>
        <taxon>Aphelinidae</taxon>
        <taxon>Aphelininae</taxon>
        <taxon>Eretmocerus</taxon>
    </lineage>
</organism>
<gene>
    <name evidence="1" type="ORF">QAD02_014299</name>
</gene>
<name>A0ACC2P552_9HYME</name>
<proteinExistence type="predicted"/>
<keyword evidence="2" id="KW-1185">Reference proteome</keyword>
<dbReference type="Proteomes" id="UP001239111">
    <property type="component" value="Chromosome 2"/>
</dbReference>
<dbReference type="EMBL" id="CM056742">
    <property type="protein sequence ID" value="KAJ8678512.1"/>
    <property type="molecule type" value="Genomic_DNA"/>
</dbReference>
<protein>
    <submittedName>
        <fullName evidence="1">Uncharacterized protein</fullName>
    </submittedName>
</protein>
<evidence type="ECO:0000313" key="2">
    <source>
        <dbReference type="Proteomes" id="UP001239111"/>
    </source>
</evidence>
<sequence>MTSKLIDLRIEVSVTFIALMNPKCDFSSVSNISFTFLQTGNAKQSEAWAHKSSRIGSKTSISTQAVVPESHQSTTSAASQTRAKILKIFSNPEKVQIKQVANNDVRRKIQEAKLSNHESVSVSQSKPLFESQHPDFKIDTQNHLKRNHQNKRYLPIFLVRNGAVNLTREPGLSVELPKEKDHSIENRESLELKSNVQTLPSLSNFEPLTILKNVGLMVPRTIRKAHDEDTKQQSKNRAAGDQSRYLKKSTRIQTRAEEGSPDSKSASPGPEDLRIHELSGISQKPPTRRVVRLRHKSQSKQTSDDSGSNPESGYLTTTQFPEQTKKESRRGPGRALSRSPATSTEKPISTAERAEHNPPDIKPTIPSSPSRRLNLNTKQTTKTFETTSKEPPELGNNSDAKKFSKSPSRYRDNLNRTKSDLSSTGMPVPRLRTSSKFGIQAQNPVLVTTIPVPTTNFPTNKLEPSSRPASTKDGGIDRNDGDGDFELVNSSLRRRASKEDFFNHGLGFRGRRPSPTGIPEGNSLILCSNKLLVNRYALGNCSMPTLWMYSQVVCQ</sequence>